<protein>
    <submittedName>
        <fullName evidence="1">Uncharacterized protein</fullName>
    </submittedName>
</protein>
<organism evidence="1">
    <name type="scientific">bioreactor metagenome</name>
    <dbReference type="NCBI Taxonomy" id="1076179"/>
    <lineage>
        <taxon>unclassified sequences</taxon>
        <taxon>metagenomes</taxon>
        <taxon>ecological metagenomes</taxon>
    </lineage>
</organism>
<dbReference type="AlphaFoldDB" id="A0A645BIH7"/>
<evidence type="ECO:0000313" key="1">
    <source>
        <dbReference type="EMBL" id="MPM65177.1"/>
    </source>
</evidence>
<name>A0A645BIH7_9ZZZZ</name>
<gene>
    <name evidence="1" type="ORF">SDC9_112069</name>
</gene>
<dbReference type="EMBL" id="VSSQ01020373">
    <property type="protein sequence ID" value="MPM65177.1"/>
    <property type="molecule type" value="Genomic_DNA"/>
</dbReference>
<proteinExistence type="predicted"/>
<sequence length="79" mass="8249">MHSDGENAKVGSAVIRCLRSGMSSDPKHLSYLVVGILAELAEQSHRTIFEIGEGGIGGNGGVKTVELLLGLVAEVQRCS</sequence>
<comment type="caution">
    <text evidence="1">The sequence shown here is derived from an EMBL/GenBank/DDBJ whole genome shotgun (WGS) entry which is preliminary data.</text>
</comment>
<accession>A0A645BIH7</accession>
<reference evidence="1" key="1">
    <citation type="submission" date="2019-08" db="EMBL/GenBank/DDBJ databases">
        <authorList>
            <person name="Kucharzyk K."/>
            <person name="Murdoch R.W."/>
            <person name="Higgins S."/>
            <person name="Loffler F."/>
        </authorList>
    </citation>
    <scope>NUCLEOTIDE SEQUENCE</scope>
</reference>